<keyword evidence="3" id="KW-1185">Reference proteome</keyword>
<sequence length="189" mass="21466">MRYTLCRVISRTQVSDPMIRFFPRSSFIELNPVMMAIVWAVLSVFVCIIGSFNDFVRHQVFFSRDDPIAEMHHQPDLVEEPSLSQWFGSSLHLSAVFLLIGIGMSIGREMHWSWSGISAIALLAFAGEVLRVFEMRDRPIRELLGERILGSILVLYGYLPLLNLESCIPRNLLQSVMLCLSCSSKPSTE</sequence>
<gene>
    <name evidence="2" type="ORF">Pla100_29660</name>
</gene>
<dbReference type="EMBL" id="SJPM01000005">
    <property type="protein sequence ID" value="TWT96485.1"/>
    <property type="molecule type" value="Genomic_DNA"/>
</dbReference>
<keyword evidence="1" id="KW-0472">Membrane</keyword>
<feature type="transmembrane region" description="Helical" evidence="1">
    <location>
        <begin position="33"/>
        <end position="56"/>
    </location>
</feature>
<feature type="transmembrane region" description="Helical" evidence="1">
    <location>
        <begin position="144"/>
        <end position="162"/>
    </location>
</feature>
<accession>A0A5C6ABG8</accession>
<protein>
    <submittedName>
        <fullName evidence="2">Uncharacterized protein</fullName>
    </submittedName>
</protein>
<evidence type="ECO:0000256" key="1">
    <source>
        <dbReference type="SAM" id="Phobius"/>
    </source>
</evidence>
<keyword evidence="1" id="KW-1133">Transmembrane helix</keyword>
<evidence type="ECO:0000313" key="2">
    <source>
        <dbReference type="EMBL" id="TWT96485.1"/>
    </source>
</evidence>
<feature type="transmembrane region" description="Helical" evidence="1">
    <location>
        <begin position="112"/>
        <end position="132"/>
    </location>
</feature>
<dbReference type="Proteomes" id="UP000316213">
    <property type="component" value="Unassembled WGS sequence"/>
</dbReference>
<dbReference type="AlphaFoldDB" id="A0A5C6ABG8"/>
<comment type="caution">
    <text evidence="2">The sequence shown here is derived from an EMBL/GenBank/DDBJ whole genome shotgun (WGS) entry which is preliminary data.</text>
</comment>
<evidence type="ECO:0000313" key="3">
    <source>
        <dbReference type="Proteomes" id="UP000316213"/>
    </source>
</evidence>
<keyword evidence="1" id="KW-0812">Transmembrane</keyword>
<organism evidence="2 3">
    <name type="scientific">Neorhodopirellula pilleata</name>
    <dbReference type="NCBI Taxonomy" id="2714738"/>
    <lineage>
        <taxon>Bacteria</taxon>
        <taxon>Pseudomonadati</taxon>
        <taxon>Planctomycetota</taxon>
        <taxon>Planctomycetia</taxon>
        <taxon>Pirellulales</taxon>
        <taxon>Pirellulaceae</taxon>
        <taxon>Neorhodopirellula</taxon>
    </lineage>
</organism>
<reference evidence="2 3" key="1">
    <citation type="submission" date="2019-02" db="EMBL/GenBank/DDBJ databases">
        <title>Deep-cultivation of Planctomycetes and their phenomic and genomic characterization uncovers novel biology.</title>
        <authorList>
            <person name="Wiegand S."/>
            <person name="Jogler M."/>
            <person name="Boedeker C."/>
            <person name="Pinto D."/>
            <person name="Vollmers J."/>
            <person name="Rivas-Marin E."/>
            <person name="Kohn T."/>
            <person name="Peeters S.H."/>
            <person name="Heuer A."/>
            <person name="Rast P."/>
            <person name="Oberbeckmann S."/>
            <person name="Bunk B."/>
            <person name="Jeske O."/>
            <person name="Meyerdierks A."/>
            <person name="Storesund J.E."/>
            <person name="Kallscheuer N."/>
            <person name="Luecker S."/>
            <person name="Lage O.M."/>
            <person name="Pohl T."/>
            <person name="Merkel B.J."/>
            <person name="Hornburger P."/>
            <person name="Mueller R.-W."/>
            <person name="Bruemmer F."/>
            <person name="Labrenz M."/>
            <person name="Spormann A.M."/>
            <person name="Op Den Camp H."/>
            <person name="Overmann J."/>
            <person name="Amann R."/>
            <person name="Jetten M.S.M."/>
            <person name="Mascher T."/>
            <person name="Medema M.H."/>
            <person name="Devos D.P."/>
            <person name="Kaster A.-K."/>
            <person name="Ovreas L."/>
            <person name="Rohde M."/>
            <person name="Galperin M.Y."/>
            <person name="Jogler C."/>
        </authorList>
    </citation>
    <scope>NUCLEOTIDE SEQUENCE [LARGE SCALE GENOMIC DNA]</scope>
    <source>
        <strain evidence="2 3">Pla100</strain>
    </source>
</reference>
<proteinExistence type="predicted"/>
<feature type="transmembrane region" description="Helical" evidence="1">
    <location>
        <begin position="86"/>
        <end position="106"/>
    </location>
</feature>
<name>A0A5C6ABG8_9BACT</name>